<accession>A0AAU7XFB5</accession>
<dbReference type="RefSeq" id="WP_407051219.1">
    <property type="nucleotide sequence ID" value="NZ_CP158568.1"/>
</dbReference>
<organism evidence="1">
    <name type="scientific">Methyloraptor flagellatus</name>
    <dbReference type="NCBI Taxonomy" id="3162530"/>
    <lineage>
        <taxon>Bacteria</taxon>
        <taxon>Pseudomonadati</taxon>
        <taxon>Pseudomonadota</taxon>
        <taxon>Alphaproteobacteria</taxon>
        <taxon>Hyphomicrobiales</taxon>
        <taxon>Ancalomicrobiaceae</taxon>
        <taxon>Methyloraptor</taxon>
    </lineage>
</organism>
<name>A0AAU7XFB5_9HYPH</name>
<dbReference type="AlphaFoldDB" id="A0AAU7XFB5"/>
<proteinExistence type="predicted"/>
<dbReference type="KEGG" id="mflg:ABS361_07805"/>
<gene>
    <name evidence="1" type="ORF">ABS361_07805</name>
</gene>
<reference evidence="1" key="1">
    <citation type="submission" date="2024-06" db="EMBL/GenBank/DDBJ databases">
        <title>Methylostella associata gen. nov., sp. nov., a novel Ancalomicrobiaceae-affiliated facultatively methylotrophic bacteria that feed on methanotrophs of the genus Methylococcus.</title>
        <authorList>
            <person name="Saltykova V."/>
            <person name="Danilova O.V."/>
            <person name="Oshkin I.Y."/>
            <person name="Belova S.E."/>
            <person name="Pimenov N.V."/>
            <person name="Dedysh S.N."/>
        </authorList>
    </citation>
    <scope>NUCLEOTIDE SEQUENCE</scope>
    <source>
        <strain evidence="1">S20</strain>
    </source>
</reference>
<protein>
    <recommendedName>
        <fullName evidence="2">Antitoxin</fullName>
    </recommendedName>
</protein>
<evidence type="ECO:0000313" key="1">
    <source>
        <dbReference type="EMBL" id="XBY46122.1"/>
    </source>
</evidence>
<sequence>MTIKSKSPVAAHRARRSDEGYVRVEVSVRKEDAVLVRRVASALSDPVRQGEARAALRRTFADPAEIGLKSLLASAPLDGIDLDRARDLGRDVDL</sequence>
<dbReference type="EMBL" id="CP158568">
    <property type="protein sequence ID" value="XBY46122.1"/>
    <property type="molecule type" value="Genomic_DNA"/>
</dbReference>
<evidence type="ECO:0008006" key="2">
    <source>
        <dbReference type="Google" id="ProtNLM"/>
    </source>
</evidence>